<keyword evidence="11" id="KW-0805">Transcription regulation</keyword>
<evidence type="ECO:0000256" key="12">
    <source>
        <dbReference type="ARBA" id="ARBA00023054"/>
    </source>
</evidence>
<reference evidence="21" key="1">
    <citation type="submission" date="2022-11" db="UniProtKB">
        <authorList>
            <consortium name="EnsemblMetazoa"/>
        </authorList>
    </citation>
    <scope>IDENTIFICATION</scope>
</reference>
<dbReference type="CTD" id="3070"/>
<dbReference type="GO" id="GO:0016787">
    <property type="term" value="F:hydrolase activity"/>
    <property type="evidence" value="ECO:0007669"/>
    <property type="project" value="UniProtKB-KW"/>
</dbReference>
<dbReference type="SMART" id="SM00490">
    <property type="entry name" value="HELICc"/>
    <property type="match status" value="1"/>
</dbReference>
<keyword evidence="10" id="KW-0067">ATP-binding</keyword>
<dbReference type="GeneID" id="119742692"/>
<evidence type="ECO:0000256" key="3">
    <source>
        <dbReference type="ARBA" id="ARBA00022473"/>
    </source>
</evidence>
<evidence type="ECO:0000256" key="15">
    <source>
        <dbReference type="ARBA" id="ARBA00023306"/>
    </source>
</evidence>
<comment type="similarity">
    <text evidence="2">Belongs to the SNF2/RAD54 helicase family.</text>
</comment>
<evidence type="ECO:0000256" key="14">
    <source>
        <dbReference type="ARBA" id="ARBA00023242"/>
    </source>
</evidence>
<feature type="compositionally biased region" description="Basic and acidic residues" evidence="18">
    <location>
        <begin position="168"/>
        <end position="196"/>
    </location>
</feature>
<keyword evidence="4" id="KW-0597">Phosphoprotein</keyword>
<dbReference type="SUPFAM" id="SSF52540">
    <property type="entry name" value="P-loop containing nucleoside triphosphate hydrolases"/>
    <property type="match status" value="2"/>
</dbReference>
<feature type="region of interest" description="Disordered" evidence="18">
    <location>
        <begin position="1"/>
        <end position="82"/>
    </location>
</feature>
<keyword evidence="8" id="KW-0378">Hydrolase</keyword>
<name>A0A914BFC2_PATMI</name>
<dbReference type="GO" id="GO:0031508">
    <property type="term" value="P:pericentric heterochromatin formation"/>
    <property type="evidence" value="ECO:0007669"/>
    <property type="project" value="TreeGrafter"/>
</dbReference>
<evidence type="ECO:0000256" key="17">
    <source>
        <dbReference type="ARBA" id="ARBA00081399"/>
    </source>
</evidence>
<keyword evidence="3" id="KW-0217">Developmental protein</keyword>
<dbReference type="InterPro" id="IPR044753">
    <property type="entry name" value="HELLS_N"/>
</dbReference>
<dbReference type="SMART" id="SM00487">
    <property type="entry name" value="DEXDc"/>
    <property type="match status" value="1"/>
</dbReference>
<dbReference type="PROSITE" id="PS51194">
    <property type="entry name" value="HELICASE_CTER"/>
    <property type="match status" value="1"/>
</dbReference>
<evidence type="ECO:0000256" key="18">
    <source>
        <dbReference type="SAM" id="MobiDB-lite"/>
    </source>
</evidence>
<dbReference type="InterPro" id="IPR001650">
    <property type="entry name" value="Helicase_C-like"/>
</dbReference>
<keyword evidence="9" id="KW-0347">Helicase</keyword>
<feature type="region of interest" description="Disordered" evidence="18">
    <location>
        <begin position="952"/>
        <end position="991"/>
    </location>
</feature>
<evidence type="ECO:0000256" key="13">
    <source>
        <dbReference type="ARBA" id="ARBA00023163"/>
    </source>
</evidence>
<dbReference type="GO" id="GO:0044027">
    <property type="term" value="P:negative regulation of gene expression via chromosomal CpG island methylation"/>
    <property type="evidence" value="ECO:0007669"/>
    <property type="project" value="TreeGrafter"/>
</dbReference>
<dbReference type="Pfam" id="PF00271">
    <property type="entry name" value="Helicase_C"/>
    <property type="match status" value="1"/>
</dbReference>
<organism evidence="21 22">
    <name type="scientific">Patiria miniata</name>
    <name type="common">Bat star</name>
    <name type="synonym">Asterina miniata</name>
    <dbReference type="NCBI Taxonomy" id="46514"/>
    <lineage>
        <taxon>Eukaryota</taxon>
        <taxon>Metazoa</taxon>
        <taxon>Echinodermata</taxon>
        <taxon>Eleutherozoa</taxon>
        <taxon>Asterozoa</taxon>
        <taxon>Asteroidea</taxon>
        <taxon>Valvatacea</taxon>
        <taxon>Valvatida</taxon>
        <taxon>Asterinidae</taxon>
        <taxon>Patiria</taxon>
    </lineage>
</organism>
<dbReference type="Proteomes" id="UP000887568">
    <property type="component" value="Unplaced"/>
</dbReference>
<dbReference type="PANTHER" id="PTHR47161">
    <property type="entry name" value="LYMPHOID-SPECIFIC HELICASE"/>
    <property type="match status" value="1"/>
</dbReference>
<keyword evidence="22" id="KW-1185">Reference proteome</keyword>
<keyword evidence="15" id="KW-0131">Cell cycle</keyword>
<dbReference type="OrthoDB" id="5857104at2759"/>
<dbReference type="InterPro" id="IPR027417">
    <property type="entry name" value="P-loop_NTPase"/>
</dbReference>
<dbReference type="GO" id="GO:0005721">
    <property type="term" value="C:pericentric heterochromatin"/>
    <property type="evidence" value="ECO:0007669"/>
    <property type="project" value="TreeGrafter"/>
</dbReference>
<keyword evidence="13" id="KW-0804">Transcription</keyword>
<evidence type="ECO:0000256" key="2">
    <source>
        <dbReference type="ARBA" id="ARBA00007025"/>
    </source>
</evidence>
<dbReference type="AlphaFoldDB" id="A0A914BFC2"/>
<feature type="domain" description="Helicase C-terminal" evidence="20">
    <location>
        <begin position="737"/>
        <end position="887"/>
    </location>
</feature>
<keyword evidence="14" id="KW-0539">Nucleus</keyword>
<evidence type="ECO:0000256" key="6">
    <source>
        <dbReference type="ARBA" id="ARBA00022741"/>
    </source>
</evidence>
<dbReference type="EnsemblMetazoa" id="XM_038218856.1">
    <property type="protein sequence ID" value="XP_038074784.1"/>
    <property type="gene ID" value="LOC119742692"/>
</dbReference>
<feature type="compositionally biased region" description="Basic and acidic residues" evidence="18">
    <location>
        <begin position="149"/>
        <end position="159"/>
    </location>
</feature>
<evidence type="ECO:0000259" key="20">
    <source>
        <dbReference type="PROSITE" id="PS51194"/>
    </source>
</evidence>
<dbReference type="CDD" id="cd18793">
    <property type="entry name" value="SF2_C_SNF"/>
    <property type="match status" value="1"/>
</dbReference>
<evidence type="ECO:0000313" key="22">
    <source>
        <dbReference type="Proteomes" id="UP000887568"/>
    </source>
</evidence>
<dbReference type="FunFam" id="3.40.50.10810:FF:000015">
    <property type="entry name" value="lymphoid-specific helicase isoform X1"/>
    <property type="match status" value="1"/>
</dbReference>
<feature type="region of interest" description="Disordered" evidence="18">
    <location>
        <begin position="149"/>
        <end position="311"/>
    </location>
</feature>
<comment type="function">
    <text evidence="16">Plays an essential role in normal development and survival. Involved in regulation of the expansion or survival of lymphoid cells. Required for de novo or maintenance DNA methylation. May control silencing of the imprinted CDKN1C gene through DNA methylation. May play a role in formation and organization of heterochromatin, implying a functional role in the regulation of transcription and mitosis.</text>
</comment>
<evidence type="ECO:0000256" key="1">
    <source>
        <dbReference type="ARBA" id="ARBA00004123"/>
    </source>
</evidence>
<dbReference type="InterPro" id="IPR038718">
    <property type="entry name" value="SNF2-like_sf"/>
</dbReference>
<keyword evidence="12" id="KW-0175">Coiled coil</keyword>
<protein>
    <recommendedName>
        <fullName evidence="17">Proliferation-associated SNF2-like protein</fullName>
    </recommendedName>
</protein>
<keyword evidence="5" id="KW-0132">Cell division</keyword>
<dbReference type="CDD" id="cd18009">
    <property type="entry name" value="DEXHc_HELLS_SMARCA6"/>
    <property type="match status" value="1"/>
</dbReference>
<dbReference type="GO" id="GO:0005634">
    <property type="term" value="C:nucleus"/>
    <property type="evidence" value="ECO:0007669"/>
    <property type="project" value="UniProtKB-SubCell"/>
</dbReference>
<evidence type="ECO:0000259" key="19">
    <source>
        <dbReference type="PROSITE" id="PS51192"/>
    </source>
</evidence>
<evidence type="ECO:0000256" key="7">
    <source>
        <dbReference type="ARBA" id="ARBA00022776"/>
    </source>
</evidence>
<evidence type="ECO:0000256" key="16">
    <source>
        <dbReference type="ARBA" id="ARBA00053349"/>
    </source>
</evidence>
<evidence type="ECO:0000256" key="9">
    <source>
        <dbReference type="ARBA" id="ARBA00022806"/>
    </source>
</evidence>
<dbReference type="InterPro" id="IPR049730">
    <property type="entry name" value="SNF2/RAD54-like_C"/>
</dbReference>
<accession>A0A914BFC2</accession>
<evidence type="ECO:0000256" key="11">
    <source>
        <dbReference type="ARBA" id="ARBA00023015"/>
    </source>
</evidence>
<dbReference type="PANTHER" id="PTHR47161:SF1">
    <property type="entry name" value="LYMPHOID-SPECIFIC HELICASE"/>
    <property type="match status" value="1"/>
</dbReference>
<dbReference type="GO" id="GO:0006346">
    <property type="term" value="P:DNA methylation-dependent constitutive heterochromatin formation"/>
    <property type="evidence" value="ECO:0007669"/>
    <property type="project" value="TreeGrafter"/>
</dbReference>
<dbReference type="PROSITE" id="PS51192">
    <property type="entry name" value="HELICASE_ATP_BIND_1"/>
    <property type="match status" value="1"/>
</dbReference>
<dbReference type="RefSeq" id="XP_038074784.1">
    <property type="nucleotide sequence ID" value="XM_038218856.1"/>
</dbReference>
<feature type="compositionally biased region" description="Basic and acidic residues" evidence="18">
    <location>
        <begin position="17"/>
        <end position="28"/>
    </location>
</feature>
<keyword evidence="6" id="KW-0547">Nucleotide-binding</keyword>
<dbReference type="GO" id="GO:0003682">
    <property type="term" value="F:chromatin binding"/>
    <property type="evidence" value="ECO:0007669"/>
    <property type="project" value="TreeGrafter"/>
</dbReference>
<evidence type="ECO:0000256" key="5">
    <source>
        <dbReference type="ARBA" id="ARBA00022618"/>
    </source>
</evidence>
<evidence type="ECO:0000256" key="4">
    <source>
        <dbReference type="ARBA" id="ARBA00022553"/>
    </source>
</evidence>
<sequence length="991" mass="112351">MAASVFPLGTDVSPYKPTEEPDGPHEVAHQLTNKDTTKLGLPSNDPEMAATGSEGAGPSSAPDSPSCSTADTDPGSDLGCVPLDGMITENMLNIEKELHLQSIKEEKRLKEESISVWQKEQDEQRYKRLQHLLEKSSIYSNFLLSKMEEQQKKEKLRQEKRAKKLKKKQDEEERKRAEAEEKEAKKDAEKENKGSKEAGPATRRKSRYRKQESSSPEVAASPIGTSRGRSRKRMREDYSIADYIDKSTLTSKKLKSDAAETGSSGKQEKTNLPPRVKNENTQENQTEASQEGGSADEETKPEATSPVAAKQTEEFVDSFSRTINGEQISDLQPDLFTGGCLRKYQVEGIEWLKVLYENGVNGILGDEMGLGKTVQCIGLFAHIIKMGVPGPFLVVAPLSTLSNWMSEFKRFTPLIKVILYHGTPEERETLRHQIRKPFGEYKTLPVVVTSYEIVMIDRKHLSGHLWKYIIVDEGHRIKNLNCRLIRELKMYHSANRVLLTGTPLQNNLAELWSMLNFLLPEVFDDLKTFESWFDFSTLTKQGGDEAIVAKEREQHIVSMLHQILSPFLLRRLKSDVELKIPPKKEILVQAPMTAKQAELYRDLVDKTILAKMKERYIQPETETQEVSAGGRVRRKCRVEVDYALMGDQGENEKKEDDDIDGWVQRLSEQAERCQQANKKDPKAETKNVELNIKDKNVMSQLRKACNHPYLLEYPLDPVTQEYRIDEELVTNSGKLMVLERLLPALKKENHKVLIFSQMTLMLDVLEDYCYLRKYRYCRLDGKMKLTDRQEQIDEFNKDPDTFLFLLSTRAGGLGINLTAADTVIIYDSDWNPQSDLQAQDRCHRIGQTKPVVIYRLVTSNTIDQKIVERAAAKRKLEKMVIHQGKFKGGKSNLAKDSRSLINPAELLELLRSTDHSGFIRNCNQKVISDTDLKLLLDRSDLLARFKGQEKTGAAATKAGGKKGGKQNPRSSIFKVLDDATEDDGTELRIGT</sequence>
<feature type="domain" description="Helicase ATP-binding" evidence="19">
    <location>
        <begin position="353"/>
        <end position="521"/>
    </location>
</feature>
<dbReference type="InterPro" id="IPR000330">
    <property type="entry name" value="SNF2_N"/>
</dbReference>
<dbReference type="Gene3D" id="3.40.50.10810">
    <property type="entry name" value="Tandem AAA-ATPase domain"/>
    <property type="match status" value="1"/>
</dbReference>
<dbReference type="GO" id="GO:0005524">
    <property type="term" value="F:ATP binding"/>
    <property type="evidence" value="ECO:0007669"/>
    <property type="project" value="UniProtKB-KW"/>
</dbReference>
<feature type="compositionally biased region" description="Polar residues" evidence="18">
    <location>
        <begin position="279"/>
        <end position="292"/>
    </location>
</feature>
<evidence type="ECO:0000256" key="10">
    <source>
        <dbReference type="ARBA" id="ARBA00022840"/>
    </source>
</evidence>
<proteinExistence type="inferred from homology"/>
<feature type="compositionally biased region" description="Low complexity" evidence="18">
    <location>
        <begin position="49"/>
        <end position="71"/>
    </location>
</feature>
<evidence type="ECO:0000313" key="21">
    <source>
        <dbReference type="EnsemblMetazoa" id="XP_038074784.1"/>
    </source>
</evidence>
<dbReference type="GO" id="GO:0004386">
    <property type="term" value="F:helicase activity"/>
    <property type="evidence" value="ECO:0007669"/>
    <property type="project" value="UniProtKB-KW"/>
</dbReference>
<dbReference type="InterPro" id="IPR014001">
    <property type="entry name" value="Helicase_ATP-bd"/>
</dbReference>
<comment type="subcellular location">
    <subcellularLocation>
        <location evidence="1">Nucleus</location>
    </subcellularLocation>
</comment>
<evidence type="ECO:0000256" key="8">
    <source>
        <dbReference type="ARBA" id="ARBA00022801"/>
    </source>
</evidence>
<keyword evidence="7" id="KW-0498">Mitosis</keyword>
<dbReference type="GO" id="GO:0051301">
    <property type="term" value="P:cell division"/>
    <property type="evidence" value="ECO:0007669"/>
    <property type="project" value="UniProtKB-KW"/>
</dbReference>
<dbReference type="Pfam" id="PF00176">
    <property type="entry name" value="SNF2-rel_dom"/>
    <property type="match status" value="1"/>
</dbReference>
<dbReference type="FunFam" id="3.40.50.300:FF:000577">
    <property type="entry name" value="lymphoid-specific helicase isoform X1"/>
    <property type="match status" value="1"/>
</dbReference>
<dbReference type="Gene3D" id="3.40.50.300">
    <property type="entry name" value="P-loop containing nucleotide triphosphate hydrolases"/>
    <property type="match status" value="1"/>
</dbReference>